<evidence type="ECO:0000313" key="1">
    <source>
        <dbReference type="EMBL" id="WEK32950.1"/>
    </source>
</evidence>
<sequence>MDLLLLQLRFAESMMLTRHVVALKGNAMEIWRQGANRKTGWSIIRSKKAPIFSIEEGAKAGSVVEIVLKSTSDPSQVGVYDHAVRLSFEEVGLLLTELSEHSDPRAQAELAEKLSDYVRPLHRLLNLASGVGILR</sequence>
<name>A0AAJ5WLN5_9PSED</name>
<proteinExistence type="predicted"/>
<dbReference type="AlphaFoldDB" id="A0AAJ5WLN5"/>
<reference evidence="1" key="1">
    <citation type="submission" date="2023-03" db="EMBL/GenBank/DDBJ databases">
        <title>Andean soil-derived lignocellulolytic bacterial consortium as a source of novel taxa and putative plastic-active enzymes.</title>
        <authorList>
            <person name="Diaz-Garcia L."/>
            <person name="Chuvochina M."/>
            <person name="Feuerriegel G."/>
            <person name="Bunk B."/>
            <person name="Sproer C."/>
            <person name="Streit W.R."/>
            <person name="Rodriguez L.M."/>
            <person name="Overmann J."/>
            <person name="Jimenez D.J."/>
        </authorList>
    </citation>
    <scope>NUCLEOTIDE SEQUENCE</scope>
    <source>
        <strain evidence="1">MAG 876</strain>
    </source>
</reference>
<organism evidence="1 2">
    <name type="scientific">Candidatus Pseudomonas phytovorans</name>
    <dbReference type="NCBI Taxonomy" id="3121377"/>
    <lineage>
        <taxon>Bacteria</taxon>
        <taxon>Pseudomonadati</taxon>
        <taxon>Pseudomonadota</taxon>
        <taxon>Gammaproteobacteria</taxon>
        <taxon>Pseudomonadales</taxon>
        <taxon>Pseudomonadaceae</taxon>
        <taxon>Pseudomonas</taxon>
    </lineage>
</organism>
<dbReference type="Proteomes" id="UP001216329">
    <property type="component" value="Chromosome"/>
</dbReference>
<evidence type="ECO:0000313" key="2">
    <source>
        <dbReference type="Proteomes" id="UP001216329"/>
    </source>
</evidence>
<protein>
    <submittedName>
        <fullName evidence="1">Uncharacterized protein</fullName>
    </submittedName>
</protein>
<accession>A0AAJ5WLN5</accession>
<gene>
    <name evidence="1" type="ORF">P0Y58_12415</name>
</gene>
<dbReference type="EMBL" id="CP119325">
    <property type="protein sequence ID" value="WEK32950.1"/>
    <property type="molecule type" value="Genomic_DNA"/>
</dbReference>